<feature type="compositionally biased region" description="Low complexity" evidence="1">
    <location>
        <begin position="222"/>
        <end position="271"/>
    </location>
</feature>
<sequence length="317" mass="33449">MSVFGHGQMRLYLLALLREGPRHGYDVIRDLEHRFSGLYSPSAGTVYPRLAKLEEEGLIERTDEGRKALYRLTDTGRAEVESRGEEVDALESSLDASATRLAEEMRARVRAGAADLRAEMGQAADAATSTLREDEERPAWWQAAMESGLGNVARSGAPGGLGLEMLLGGLTRGLSPDVETVTRLLNTWGPGGFSTPENTDVTNDTSGRRNAAPASGDTARDAGPTSPSAATSSATRSPGPDAAGSAASAPLATPTEAPVEVVGEVVDNTVPASDSPGDGDDRRQDPSFPTAEQVREVVAILKDAGDRIREVLDRPRG</sequence>
<comment type="caution">
    <text evidence="3">The sequence shown here is derived from an EMBL/GenBank/DDBJ whole genome shotgun (WGS) entry which is preliminary data.</text>
</comment>
<evidence type="ECO:0000259" key="2">
    <source>
        <dbReference type="Pfam" id="PF03551"/>
    </source>
</evidence>
<dbReference type="PANTHER" id="PTHR43252">
    <property type="entry name" value="TRANSCRIPTIONAL REGULATOR YQJI"/>
    <property type="match status" value="1"/>
</dbReference>
<organism evidence="3 4">
    <name type="scientific">Mobilicoccus pelagius NBRC 104925</name>
    <dbReference type="NCBI Taxonomy" id="1089455"/>
    <lineage>
        <taxon>Bacteria</taxon>
        <taxon>Bacillati</taxon>
        <taxon>Actinomycetota</taxon>
        <taxon>Actinomycetes</taxon>
        <taxon>Micrococcales</taxon>
        <taxon>Dermatophilaceae</taxon>
        <taxon>Mobilicoccus</taxon>
    </lineage>
</organism>
<dbReference type="CDD" id="cd00090">
    <property type="entry name" value="HTH_ARSR"/>
    <property type="match status" value="1"/>
</dbReference>
<dbReference type="InterPro" id="IPR005149">
    <property type="entry name" value="Tscrpt_reg_PadR_N"/>
</dbReference>
<protein>
    <submittedName>
        <fullName evidence="3">Putative transcriptional regulator</fullName>
    </submittedName>
</protein>
<name>H5UMU6_9MICO</name>
<dbReference type="PANTHER" id="PTHR43252:SF7">
    <property type="entry name" value="TRANSCRIPTIONAL REGULATOR YQJI"/>
    <property type="match status" value="1"/>
</dbReference>
<dbReference type="AlphaFoldDB" id="H5UMU6"/>
<dbReference type="InterPro" id="IPR011991">
    <property type="entry name" value="ArsR-like_HTH"/>
</dbReference>
<proteinExistence type="predicted"/>
<evidence type="ECO:0000313" key="3">
    <source>
        <dbReference type="EMBL" id="GAB47054.1"/>
    </source>
</evidence>
<dbReference type="Proteomes" id="UP000004367">
    <property type="component" value="Unassembled WGS sequence"/>
</dbReference>
<accession>H5UMU6</accession>
<dbReference type="eggNOG" id="COG1695">
    <property type="taxonomic scope" value="Bacteria"/>
</dbReference>
<dbReference type="EMBL" id="BAFE01000003">
    <property type="protein sequence ID" value="GAB47054.1"/>
    <property type="molecule type" value="Genomic_DNA"/>
</dbReference>
<keyword evidence="4" id="KW-1185">Reference proteome</keyword>
<dbReference type="RefSeq" id="WP_009480952.1">
    <property type="nucleotide sequence ID" value="NZ_BAFE01000003.1"/>
</dbReference>
<dbReference type="Pfam" id="PF03551">
    <property type="entry name" value="PadR"/>
    <property type="match status" value="1"/>
</dbReference>
<feature type="compositionally biased region" description="Polar residues" evidence="1">
    <location>
        <begin position="195"/>
        <end position="205"/>
    </location>
</feature>
<feature type="region of interest" description="Disordered" evidence="1">
    <location>
        <begin position="187"/>
        <end position="293"/>
    </location>
</feature>
<dbReference type="SUPFAM" id="SSF46785">
    <property type="entry name" value="Winged helix' DNA-binding domain"/>
    <property type="match status" value="1"/>
</dbReference>
<dbReference type="Gene3D" id="1.10.10.10">
    <property type="entry name" value="Winged helix-like DNA-binding domain superfamily/Winged helix DNA-binding domain"/>
    <property type="match status" value="1"/>
</dbReference>
<dbReference type="STRING" id="1089455.MOPEL_003_00780"/>
<feature type="domain" description="Transcription regulator PadR N-terminal" evidence="2">
    <location>
        <begin position="13"/>
        <end position="81"/>
    </location>
</feature>
<evidence type="ECO:0000256" key="1">
    <source>
        <dbReference type="SAM" id="MobiDB-lite"/>
    </source>
</evidence>
<dbReference type="InterPro" id="IPR036390">
    <property type="entry name" value="WH_DNA-bd_sf"/>
</dbReference>
<gene>
    <name evidence="3" type="ORF">MOPEL_003_00780</name>
</gene>
<reference evidence="3 4" key="1">
    <citation type="submission" date="2012-02" db="EMBL/GenBank/DDBJ databases">
        <title>Whole genome shotgun sequence of Mobilicoccus pelagius NBRC 104925.</title>
        <authorList>
            <person name="Yoshida Y."/>
            <person name="Hosoyama A."/>
            <person name="Tsuchikane K."/>
            <person name="Katsumata H."/>
            <person name="Yamazaki S."/>
            <person name="Fujita N."/>
        </authorList>
    </citation>
    <scope>NUCLEOTIDE SEQUENCE [LARGE SCALE GENOMIC DNA]</scope>
    <source>
        <strain evidence="3 4">NBRC 104925</strain>
    </source>
</reference>
<dbReference type="OrthoDB" id="9814826at2"/>
<evidence type="ECO:0000313" key="4">
    <source>
        <dbReference type="Proteomes" id="UP000004367"/>
    </source>
</evidence>
<dbReference type="InterPro" id="IPR036388">
    <property type="entry name" value="WH-like_DNA-bd_sf"/>
</dbReference>